<protein>
    <submittedName>
        <fullName evidence="1">Uncharacterized protein</fullName>
    </submittedName>
</protein>
<reference evidence="2" key="1">
    <citation type="journal article" date="2022" name="Mol. Ecol. Resour.">
        <title>The genomes of chicory, endive, great burdock and yacon provide insights into Asteraceae palaeo-polyploidization history and plant inulin production.</title>
        <authorList>
            <person name="Fan W."/>
            <person name="Wang S."/>
            <person name="Wang H."/>
            <person name="Wang A."/>
            <person name="Jiang F."/>
            <person name="Liu H."/>
            <person name="Zhao H."/>
            <person name="Xu D."/>
            <person name="Zhang Y."/>
        </authorList>
    </citation>
    <scope>NUCLEOTIDE SEQUENCE [LARGE SCALE GENOMIC DNA]</scope>
    <source>
        <strain evidence="2">cv. Punajuju</strain>
    </source>
</reference>
<keyword evidence="2" id="KW-1185">Reference proteome</keyword>
<name>A0ACB9CZJ1_CICIN</name>
<accession>A0ACB9CZJ1</accession>
<comment type="caution">
    <text evidence="1">The sequence shown here is derived from an EMBL/GenBank/DDBJ whole genome shotgun (WGS) entry which is preliminary data.</text>
</comment>
<dbReference type="Proteomes" id="UP001055811">
    <property type="component" value="Linkage Group LG05"/>
</dbReference>
<evidence type="ECO:0000313" key="2">
    <source>
        <dbReference type="Proteomes" id="UP001055811"/>
    </source>
</evidence>
<evidence type="ECO:0000313" key="1">
    <source>
        <dbReference type="EMBL" id="KAI3739725.1"/>
    </source>
</evidence>
<sequence length="403" mass="45782">MVPWRLAGDGRYYSYLEEEVLLKVCDRVRDIRGCYDMFLQDDDYFLARILTIDGLFLLFLFHSYNSGVDSGDERYELQQKSKESNEHIVNVEVDTRRRLFAQDLMMAENQIPFTVLKEIDMALNSPSGNSILSDDNFSGIIFRSFCVTHSPLELCSLAQAPSHVEHLLDYMYHSIVNNVPLNNNGPQDLETSVHGPIHQVRSMKSKKEEELLLPTGNTGTGPSLGKFPSPIFHFVQKIPWEKFIPLYKQTVTTLETFSKNRTNIYSASKLHGAGFKFHLLQKEEGIWKIDSKGKDIYLPCVTLHTDSEVILRNLVVYEMLMVNSDNFPLTEYVGLMCGLIMNVNDVKVLKRQKIIGGASLKIVAFLISLMTVFLLTSQAYCDAYGCAKANVSLLTYTPFSHNT</sequence>
<organism evidence="1 2">
    <name type="scientific">Cichorium intybus</name>
    <name type="common">Chicory</name>
    <dbReference type="NCBI Taxonomy" id="13427"/>
    <lineage>
        <taxon>Eukaryota</taxon>
        <taxon>Viridiplantae</taxon>
        <taxon>Streptophyta</taxon>
        <taxon>Embryophyta</taxon>
        <taxon>Tracheophyta</taxon>
        <taxon>Spermatophyta</taxon>
        <taxon>Magnoliopsida</taxon>
        <taxon>eudicotyledons</taxon>
        <taxon>Gunneridae</taxon>
        <taxon>Pentapetalae</taxon>
        <taxon>asterids</taxon>
        <taxon>campanulids</taxon>
        <taxon>Asterales</taxon>
        <taxon>Asteraceae</taxon>
        <taxon>Cichorioideae</taxon>
        <taxon>Cichorieae</taxon>
        <taxon>Cichoriinae</taxon>
        <taxon>Cichorium</taxon>
    </lineage>
</organism>
<gene>
    <name evidence="1" type="ORF">L2E82_30136</name>
</gene>
<proteinExistence type="predicted"/>
<dbReference type="EMBL" id="CM042013">
    <property type="protein sequence ID" value="KAI3739725.1"/>
    <property type="molecule type" value="Genomic_DNA"/>
</dbReference>
<reference evidence="1 2" key="2">
    <citation type="journal article" date="2022" name="Mol. Ecol. Resour.">
        <title>The genomes of chicory, endive, great burdock and yacon provide insights into Asteraceae paleo-polyploidization history and plant inulin production.</title>
        <authorList>
            <person name="Fan W."/>
            <person name="Wang S."/>
            <person name="Wang H."/>
            <person name="Wang A."/>
            <person name="Jiang F."/>
            <person name="Liu H."/>
            <person name="Zhao H."/>
            <person name="Xu D."/>
            <person name="Zhang Y."/>
        </authorList>
    </citation>
    <scope>NUCLEOTIDE SEQUENCE [LARGE SCALE GENOMIC DNA]</scope>
    <source>
        <strain evidence="2">cv. Punajuju</strain>
        <tissue evidence="1">Leaves</tissue>
    </source>
</reference>